<dbReference type="EMBL" id="AEIG01000109">
    <property type="protein sequence ID" value="EGG28444.1"/>
    <property type="molecule type" value="Genomic_DNA"/>
</dbReference>
<evidence type="ECO:0000313" key="2">
    <source>
        <dbReference type="Proteomes" id="UP000005615"/>
    </source>
</evidence>
<organism evidence="1 2">
    <name type="scientific">Aequoribacter fuscus</name>
    <dbReference type="NCBI Taxonomy" id="2518989"/>
    <lineage>
        <taxon>Bacteria</taxon>
        <taxon>Pseudomonadati</taxon>
        <taxon>Pseudomonadota</taxon>
        <taxon>Gammaproteobacteria</taxon>
        <taxon>Cellvibrionales</taxon>
        <taxon>Halieaceae</taxon>
        <taxon>Aequoribacter</taxon>
    </lineage>
</organism>
<dbReference type="Proteomes" id="UP000005615">
    <property type="component" value="Unassembled WGS sequence"/>
</dbReference>
<accession>F3L5F3</accession>
<evidence type="ECO:0000313" key="1">
    <source>
        <dbReference type="EMBL" id="EGG28444.1"/>
    </source>
</evidence>
<proteinExistence type="predicted"/>
<comment type="caution">
    <text evidence="1">The sequence shown here is derived from an EMBL/GenBank/DDBJ whole genome shotgun (WGS) entry which is preliminary data.</text>
</comment>
<dbReference type="RefSeq" id="WP_009577083.1">
    <property type="nucleotide sequence ID" value="NZ_AEIG01000109.1"/>
</dbReference>
<protein>
    <submittedName>
        <fullName evidence="1">Uncharacterized protein</fullName>
    </submittedName>
</protein>
<name>F3L5F3_9GAMM</name>
<gene>
    <name evidence="1" type="ORF">IMCC3088_116</name>
</gene>
<dbReference type="AlphaFoldDB" id="F3L5F3"/>
<dbReference type="OrthoDB" id="5733979at2"/>
<reference evidence="1 2" key="1">
    <citation type="journal article" date="2011" name="J. Bacteriol.">
        <title>Genome sequence of strain IMCC3088, a proteorhodopsin-containing marine bacterium belonging to the OM60/NOR5 clade.</title>
        <authorList>
            <person name="Jang Y."/>
            <person name="Oh H.M."/>
            <person name="Kang I."/>
            <person name="Lee K."/>
            <person name="Yang S.J."/>
            <person name="Cho J.C."/>
        </authorList>
    </citation>
    <scope>NUCLEOTIDE SEQUENCE [LARGE SCALE GENOMIC DNA]</scope>
    <source>
        <strain evidence="1 2">IMCC3088</strain>
    </source>
</reference>
<sequence length="168" mass="19624">MNLVLIKASIAMAMSKVYEDYISLLETANSDVLADIDLERKAQALLRARGWNEGVMSIDDPYLNSNAIEYFLDSGEFDDFFEYTKHPELQEKSPKVRVHERAWKKLKEPPNKRGQNAKLFSEIFEDYWSKNKMTEQNQTHRRNRETWKKFLSCNAGDTLATELVAIQR</sequence>
<keyword evidence="2" id="KW-1185">Reference proteome</keyword>